<dbReference type="EMBL" id="KV453910">
    <property type="protein sequence ID" value="ODV80525.1"/>
    <property type="molecule type" value="Genomic_DNA"/>
</dbReference>
<dbReference type="PROSITE" id="PS50048">
    <property type="entry name" value="ZN2_CY6_FUNGAL_2"/>
    <property type="match status" value="1"/>
</dbReference>
<dbReference type="RefSeq" id="XP_020065647.1">
    <property type="nucleotide sequence ID" value="XM_020206518.1"/>
</dbReference>
<feature type="compositionally biased region" description="Basic and acidic residues" evidence="1">
    <location>
        <begin position="215"/>
        <end position="225"/>
    </location>
</feature>
<dbReference type="SUPFAM" id="SSF57701">
    <property type="entry name" value="Zn2/Cys6 DNA-binding domain"/>
    <property type="match status" value="1"/>
</dbReference>
<protein>
    <recommendedName>
        <fullName evidence="2">Zn(2)-C6 fungal-type domain-containing protein</fullName>
    </recommendedName>
</protein>
<organism evidence="3 4">
    <name type="scientific">Suhomyces tanzawaensis NRRL Y-17324</name>
    <dbReference type="NCBI Taxonomy" id="984487"/>
    <lineage>
        <taxon>Eukaryota</taxon>
        <taxon>Fungi</taxon>
        <taxon>Dikarya</taxon>
        <taxon>Ascomycota</taxon>
        <taxon>Saccharomycotina</taxon>
        <taxon>Pichiomycetes</taxon>
        <taxon>Debaryomycetaceae</taxon>
        <taxon>Suhomyces</taxon>
    </lineage>
</organism>
<dbReference type="SMART" id="SM00066">
    <property type="entry name" value="GAL4"/>
    <property type="match status" value="1"/>
</dbReference>
<reference evidence="4" key="1">
    <citation type="submission" date="2016-05" db="EMBL/GenBank/DDBJ databases">
        <title>Comparative genomics of biotechnologically important yeasts.</title>
        <authorList>
            <consortium name="DOE Joint Genome Institute"/>
            <person name="Riley R."/>
            <person name="Haridas S."/>
            <person name="Wolfe K.H."/>
            <person name="Lopes M.R."/>
            <person name="Hittinger C.T."/>
            <person name="Goker M."/>
            <person name="Salamov A."/>
            <person name="Wisecaver J."/>
            <person name="Long T.M."/>
            <person name="Aerts A.L."/>
            <person name="Barry K."/>
            <person name="Choi C."/>
            <person name="Clum A."/>
            <person name="Coughlan A.Y."/>
            <person name="Deshpande S."/>
            <person name="Douglass A.P."/>
            <person name="Hanson S.J."/>
            <person name="Klenk H.-P."/>
            <person name="Labutti K."/>
            <person name="Lapidus A."/>
            <person name="Lindquist E."/>
            <person name="Lipzen A."/>
            <person name="Meier-Kolthoff J.P."/>
            <person name="Ohm R.A."/>
            <person name="Otillar R.P."/>
            <person name="Pangilinan J."/>
            <person name="Peng Y."/>
            <person name="Rokas A."/>
            <person name="Rosa C.A."/>
            <person name="Scheuner C."/>
            <person name="Sibirny A.A."/>
            <person name="Slot J.C."/>
            <person name="Stielow J.B."/>
            <person name="Sun H."/>
            <person name="Kurtzman C.P."/>
            <person name="Blackwell M."/>
            <person name="Grigoriev I.V."/>
            <person name="Jeffries T.W."/>
        </authorList>
    </citation>
    <scope>NUCLEOTIDE SEQUENCE [LARGE SCALE GENOMIC DNA]</scope>
    <source>
        <strain evidence="4">NRRL Y-17324</strain>
    </source>
</reference>
<dbReference type="GeneID" id="30980655"/>
<evidence type="ECO:0000259" key="2">
    <source>
        <dbReference type="PROSITE" id="PS50048"/>
    </source>
</evidence>
<dbReference type="AlphaFoldDB" id="A0A1E4SM07"/>
<feature type="region of interest" description="Disordered" evidence="1">
    <location>
        <begin position="1"/>
        <end position="56"/>
    </location>
</feature>
<dbReference type="OrthoDB" id="5418899at2759"/>
<sequence>MNAWNNLGWSDATGNSNTNSSSTQNQNQSQGGNINLSQSQPHKKGRTSQSQELQQAQAGNLPAIGPASNSPVFQPTIAIPIKSEQNSLVNTQGTMSGTISTISGHGGAFPTERDSSHRLALGTYQSQQPYPPQFLEHSHHPVYYQQSQPQVHYQPYQSNQGHAVPEEATKIHHPHNSFPAYEGTHYAQSHAPNYETHSQPGNFNPAGSFIAAQNEESHNTEHWDQTHQYPSTPSIASQQVQGRVQENNSFPTPKQPPAFNPKEVNSSKSSASSPNMKYETSPSSNSSFSLQSGGRSYSSQGKSNKPVAKRSRMGCLTCRQRKKRCSESKPKCAECSRLRLNCVWPTPGTERKNKPKEAKEEENTMEHEIYGKIKVLRGIVEYKSN</sequence>
<dbReference type="Proteomes" id="UP000094285">
    <property type="component" value="Unassembled WGS sequence"/>
</dbReference>
<gene>
    <name evidence="3" type="ORF">CANTADRAFT_20111</name>
</gene>
<feature type="compositionally biased region" description="Low complexity" evidence="1">
    <location>
        <begin position="281"/>
        <end position="303"/>
    </location>
</feature>
<evidence type="ECO:0000256" key="1">
    <source>
        <dbReference type="SAM" id="MobiDB-lite"/>
    </source>
</evidence>
<evidence type="ECO:0000313" key="4">
    <source>
        <dbReference type="Proteomes" id="UP000094285"/>
    </source>
</evidence>
<keyword evidence="4" id="KW-1185">Reference proteome</keyword>
<dbReference type="Gene3D" id="4.10.240.10">
    <property type="entry name" value="Zn(2)-C6 fungal-type DNA-binding domain"/>
    <property type="match status" value="1"/>
</dbReference>
<evidence type="ECO:0000313" key="3">
    <source>
        <dbReference type="EMBL" id="ODV80525.1"/>
    </source>
</evidence>
<dbReference type="InterPro" id="IPR001138">
    <property type="entry name" value="Zn2Cys6_DnaBD"/>
</dbReference>
<feature type="region of interest" description="Disordered" evidence="1">
    <location>
        <begin position="215"/>
        <end position="311"/>
    </location>
</feature>
<feature type="domain" description="Zn(2)-C6 fungal-type" evidence="2">
    <location>
        <begin position="314"/>
        <end position="344"/>
    </location>
</feature>
<dbReference type="PROSITE" id="PS00463">
    <property type="entry name" value="ZN2_CY6_FUNGAL_1"/>
    <property type="match status" value="1"/>
</dbReference>
<dbReference type="InterPro" id="IPR036864">
    <property type="entry name" value="Zn2-C6_fun-type_DNA-bd_sf"/>
</dbReference>
<proteinExistence type="predicted"/>
<name>A0A1E4SM07_9ASCO</name>
<feature type="compositionally biased region" description="Low complexity" evidence="1">
    <location>
        <begin position="13"/>
        <end position="40"/>
    </location>
</feature>
<feature type="compositionally biased region" description="Polar residues" evidence="1">
    <location>
        <begin position="226"/>
        <end position="252"/>
    </location>
</feature>
<feature type="compositionally biased region" description="Polar residues" evidence="1">
    <location>
        <begin position="47"/>
        <end position="56"/>
    </location>
</feature>
<dbReference type="STRING" id="984487.A0A1E4SM07"/>
<accession>A0A1E4SM07</accession>
<dbReference type="CDD" id="cd00067">
    <property type="entry name" value="GAL4"/>
    <property type="match status" value="1"/>
</dbReference>
<dbReference type="Pfam" id="PF00172">
    <property type="entry name" value="Zn_clus"/>
    <property type="match status" value="1"/>
</dbReference>
<dbReference type="GO" id="GO:0000981">
    <property type="term" value="F:DNA-binding transcription factor activity, RNA polymerase II-specific"/>
    <property type="evidence" value="ECO:0007669"/>
    <property type="project" value="InterPro"/>
</dbReference>
<dbReference type="GO" id="GO:0008270">
    <property type="term" value="F:zinc ion binding"/>
    <property type="evidence" value="ECO:0007669"/>
    <property type="project" value="InterPro"/>
</dbReference>